<feature type="binding site" evidence="17">
    <location>
        <position position="337"/>
    </location>
    <ligand>
        <name>(6S)-NADPHX</name>
        <dbReference type="ChEBI" id="CHEBI:64076"/>
    </ligand>
</feature>
<evidence type="ECO:0000256" key="9">
    <source>
        <dbReference type="ARBA" id="ARBA00022958"/>
    </source>
</evidence>
<gene>
    <name evidence="17" type="primary">nnrD</name>
    <name evidence="18" type="synonym">nnrE</name>
    <name evidence="22" type="ORF">GCM10009021_15620</name>
</gene>
<comment type="catalytic activity">
    <reaction evidence="1 18 19">
        <text>(6R)-NADHX = (6S)-NADHX</text>
        <dbReference type="Rhea" id="RHEA:32215"/>
        <dbReference type="ChEBI" id="CHEBI:64074"/>
        <dbReference type="ChEBI" id="CHEBI:64075"/>
        <dbReference type="EC" id="5.1.99.6"/>
    </reaction>
</comment>
<evidence type="ECO:0000256" key="14">
    <source>
        <dbReference type="ARBA" id="ARBA00025153"/>
    </source>
</evidence>
<dbReference type="InterPro" id="IPR004443">
    <property type="entry name" value="YjeF_N_dom"/>
</dbReference>
<dbReference type="GO" id="GO:0052856">
    <property type="term" value="F:NAD(P)HX epimerase activity"/>
    <property type="evidence" value="ECO:0007669"/>
    <property type="project" value="UniProtKB-UniRule"/>
</dbReference>
<feature type="binding site" evidence="17">
    <location>
        <position position="448"/>
    </location>
    <ligand>
        <name>(6S)-NADPHX</name>
        <dbReference type="ChEBI" id="CHEBI:64076"/>
    </ligand>
</feature>
<dbReference type="HAMAP" id="MF_01966">
    <property type="entry name" value="NADHX_epimerase"/>
    <property type="match status" value="1"/>
</dbReference>
<name>A0A830GB65_9EURY</name>
<feature type="domain" description="YjeF N-terminal" evidence="21">
    <location>
        <begin position="36"/>
        <end position="234"/>
    </location>
</feature>
<keyword evidence="6 17" id="KW-0547">Nucleotide-binding</keyword>
<comment type="function">
    <text evidence="18">Catalyzes the epimerization of the S- and R-forms of NAD(P)HX, a damaged form of NAD(P)H that is a result of enzymatic or heat-dependent hydration. This is a prerequisite for the S-specific NAD(P)H-hydrate dehydratase to allow the repair of both epimers of NAD(P)HX.</text>
</comment>
<comment type="caution">
    <text evidence="17">Lacks conserved residue(s) required for the propagation of feature annotation.</text>
</comment>
<dbReference type="InterPro" id="IPR029056">
    <property type="entry name" value="Ribokinase-like"/>
</dbReference>
<comment type="similarity">
    <text evidence="18">Belongs to the NnrE/AIBP family.</text>
</comment>
<keyword evidence="8 17" id="KW-0521">NADP</keyword>
<evidence type="ECO:0000256" key="8">
    <source>
        <dbReference type="ARBA" id="ARBA00022857"/>
    </source>
</evidence>
<evidence type="ECO:0000256" key="7">
    <source>
        <dbReference type="ARBA" id="ARBA00022840"/>
    </source>
</evidence>
<evidence type="ECO:0000256" key="6">
    <source>
        <dbReference type="ARBA" id="ARBA00022741"/>
    </source>
</evidence>
<evidence type="ECO:0000256" key="12">
    <source>
        <dbReference type="ARBA" id="ARBA00023239"/>
    </source>
</evidence>
<keyword evidence="5 18" id="KW-0479">Metal-binding</keyword>
<evidence type="ECO:0000256" key="19">
    <source>
        <dbReference type="PIRNR" id="PIRNR017184"/>
    </source>
</evidence>
<feature type="binding site" evidence="17">
    <location>
        <position position="383"/>
    </location>
    <ligand>
        <name>(6S)-NADPHX</name>
        <dbReference type="ChEBI" id="CHEBI:64076"/>
    </ligand>
</feature>
<dbReference type="Pfam" id="PF01256">
    <property type="entry name" value="Carb_kinase"/>
    <property type="match status" value="1"/>
</dbReference>
<dbReference type="PROSITE" id="PS51383">
    <property type="entry name" value="YJEF_C_3"/>
    <property type="match status" value="1"/>
</dbReference>
<comment type="function">
    <text evidence="17">Catalyzes the dehydration of the S-form of NAD(P)HX at the expense of ADP, which is converted to AMP. Together with NAD(P)HX epimerase, which catalyzes the epimerization of the S- and R-forms, the enzyme allows the repair of both epimers of NAD(P)HX, a damaged form of NAD(P)H that is a result of enzymatic or heat-dependent hydration.</text>
</comment>
<feature type="binding site" evidence="18">
    <location>
        <begin position="154"/>
        <end position="160"/>
    </location>
    <ligand>
        <name>(6S)-NADPHX</name>
        <dbReference type="ChEBI" id="CHEBI:64076"/>
    </ligand>
</feature>
<comment type="caution">
    <text evidence="22">The sequence shown here is derived from an EMBL/GenBank/DDBJ whole genome shotgun (WGS) entry which is preliminary data.</text>
</comment>
<evidence type="ECO:0000313" key="22">
    <source>
        <dbReference type="EMBL" id="GGN16002.1"/>
    </source>
</evidence>
<comment type="similarity">
    <text evidence="17">Belongs to the NnrD/CARKD family.</text>
</comment>
<feature type="domain" description="YjeF C-terminal" evidence="20">
    <location>
        <begin position="234"/>
        <end position="505"/>
    </location>
</feature>
<evidence type="ECO:0000256" key="13">
    <source>
        <dbReference type="ARBA" id="ARBA00023268"/>
    </source>
</evidence>
<feature type="binding site" evidence="18">
    <location>
        <position position="186"/>
    </location>
    <ligand>
        <name>K(+)</name>
        <dbReference type="ChEBI" id="CHEBI:29103"/>
    </ligand>
</feature>
<dbReference type="GO" id="GO:0052855">
    <property type="term" value="F:ADP-dependent NAD(P)H-hydrate dehydratase activity"/>
    <property type="evidence" value="ECO:0007669"/>
    <property type="project" value="UniProtKB-UniRule"/>
</dbReference>
<dbReference type="InterPro" id="IPR036652">
    <property type="entry name" value="YjeF_N_dom_sf"/>
</dbReference>
<dbReference type="SUPFAM" id="SSF53613">
    <property type="entry name" value="Ribokinase-like"/>
    <property type="match status" value="1"/>
</dbReference>
<evidence type="ECO:0000259" key="20">
    <source>
        <dbReference type="PROSITE" id="PS51383"/>
    </source>
</evidence>
<dbReference type="InterPro" id="IPR000631">
    <property type="entry name" value="CARKD"/>
</dbReference>
<comment type="similarity">
    <text evidence="3 19">In the N-terminal section; belongs to the NnrE/AIBP family.</text>
</comment>
<feature type="binding site" evidence="17">
    <location>
        <position position="447"/>
    </location>
    <ligand>
        <name>AMP</name>
        <dbReference type="ChEBI" id="CHEBI:456215"/>
    </ligand>
</feature>
<dbReference type="PANTHER" id="PTHR12592:SF0">
    <property type="entry name" value="ATP-DEPENDENT (S)-NAD(P)H-HYDRATE DEHYDRATASE"/>
    <property type="match status" value="1"/>
</dbReference>
<organism evidence="22 23">
    <name type="scientific">Halarchaeum nitratireducens</name>
    <dbReference type="NCBI Taxonomy" id="489913"/>
    <lineage>
        <taxon>Archaea</taxon>
        <taxon>Methanobacteriati</taxon>
        <taxon>Methanobacteriota</taxon>
        <taxon>Stenosarchaea group</taxon>
        <taxon>Halobacteria</taxon>
        <taxon>Halobacteriales</taxon>
        <taxon>Halobacteriaceae</taxon>
    </lineage>
</organism>
<dbReference type="PROSITE" id="PS51385">
    <property type="entry name" value="YJEF_N"/>
    <property type="match status" value="1"/>
</dbReference>
<evidence type="ECO:0000256" key="16">
    <source>
        <dbReference type="ARBA" id="ARBA00049209"/>
    </source>
</evidence>
<dbReference type="GO" id="GO:0005524">
    <property type="term" value="F:ATP binding"/>
    <property type="evidence" value="ECO:0007669"/>
    <property type="project" value="UniProtKB-UniRule"/>
</dbReference>
<keyword evidence="13" id="KW-0511">Multifunctional enzyme</keyword>
<evidence type="ECO:0000256" key="11">
    <source>
        <dbReference type="ARBA" id="ARBA00023235"/>
    </source>
</evidence>
<evidence type="ECO:0000256" key="1">
    <source>
        <dbReference type="ARBA" id="ARBA00000013"/>
    </source>
</evidence>
<comment type="function">
    <text evidence="14 19">Bifunctional enzyme that catalyzes the epimerization of the S- and R-forms of NAD(P)HX and the dehydration of the S-form of NAD(P)HX at the expense of ADP, which is converted to AMP. This allows the repair of both epimers of NAD(P)HX, a damaged form of NAD(P)H that is a result of enzymatic or heat-dependent hydration.</text>
</comment>
<comment type="catalytic activity">
    <reaction evidence="2 18 19">
        <text>(6R)-NADPHX = (6S)-NADPHX</text>
        <dbReference type="Rhea" id="RHEA:32227"/>
        <dbReference type="ChEBI" id="CHEBI:64076"/>
        <dbReference type="ChEBI" id="CHEBI:64077"/>
        <dbReference type="EC" id="5.1.99.6"/>
    </reaction>
</comment>
<dbReference type="NCBIfam" id="TIGR00196">
    <property type="entry name" value="yjeF_cterm"/>
    <property type="match status" value="1"/>
</dbReference>
<evidence type="ECO:0000256" key="4">
    <source>
        <dbReference type="ARBA" id="ARBA00009524"/>
    </source>
</evidence>
<comment type="catalytic activity">
    <reaction evidence="15 17 19">
        <text>(6S)-NADHX + ADP = AMP + phosphate + NADH + H(+)</text>
        <dbReference type="Rhea" id="RHEA:32223"/>
        <dbReference type="ChEBI" id="CHEBI:15378"/>
        <dbReference type="ChEBI" id="CHEBI:43474"/>
        <dbReference type="ChEBI" id="CHEBI:57945"/>
        <dbReference type="ChEBI" id="CHEBI:64074"/>
        <dbReference type="ChEBI" id="CHEBI:456215"/>
        <dbReference type="ChEBI" id="CHEBI:456216"/>
        <dbReference type="EC" id="4.2.1.136"/>
    </reaction>
</comment>
<keyword evidence="12 17" id="KW-0456">Lyase</keyword>
<keyword evidence="10 17" id="KW-0520">NAD</keyword>
<dbReference type="Gene3D" id="3.40.50.10260">
    <property type="entry name" value="YjeF N-terminal domain"/>
    <property type="match status" value="1"/>
</dbReference>
<evidence type="ECO:0000256" key="2">
    <source>
        <dbReference type="ARBA" id="ARBA00000909"/>
    </source>
</evidence>
<evidence type="ECO:0000256" key="10">
    <source>
        <dbReference type="ARBA" id="ARBA00023027"/>
    </source>
</evidence>
<dbReference type="Proteomes" id="UP000608850">
    <property type="component" value="Unassembled WGS sequence"/>
</dbReference>
<evidence type="ECO:0000259" key="21">
    <source>
        <dbReference type="PROSITE" id="PS51385"/>
    </source>
</evidence>
<feature type="binding site" evidence="18">
    <location>
        <position position="183"/>
    </location>
    <ligand>
        <name>(6S)-NADPHX</name>
        <dbReference type="ChEBI" id="CHEBI:64076"/>
    </ligand>
</feature>
<keyword evidence="7 17" id="KW-0067">ATP-binding</keyword>
<dbReference type="Gene3D" id="3.40.1190.20">
    <property type="match status" value="1"/>
</dbReference>
<dbReference type="Pfam" id="PF03853">
    <property type="entry name" value="YjeF_N"/>
    <property type="match status" value="1"/>
</dbReference>
<evidence type="ECO:0000313" key="23">
    <source>
        <dbReference type="Proteomes" id="UP000608850"/>
    </source>
</evidence>
<comment type="cofactor">
    <cofactor evidence="18 19">
        <name>K(+)</name>
        <dbReference type="ChEBI" id="CHEBI:29103"/>
    </cofactor>
    <text evidence="18 19">Binds 1 potassium ion per subunit.</text>
</comment>
<comment type="catalytic activity">
    <reaction evidence="16 17 19">
        <text>(6S)-NADPHX + ADP = AMP + phosphate + NADPH + H(+)</text>
        <dbReference type="Rhea" id="RHEA:32235"/>
        <dbReference type="ChEBI" id="CHEBI:15378"/>
        <dbReference type="ChEBI" id="CHEBI:43474"/>
        <dbReference type="ChEBI" id="CHEBI:57783"/>
        <dbReference type="ChEBI" id="CHEBI:64076"/>
        <dbReference type="ChEBI" id="CHEBI:456215"/>
        <dbReference type="ChEBI" id="CHEBI:456216"/>
        <dbReference type="EC" id="4.2.1.136"/>
    </reaction>
</comment>
<feature type="binding site" evidence="17">
    <location>
        <position position="269"/>
    </location>
    <ligand>
        <name>(6S)-NADPHX</name>
        <dbReference type="ChEBI" id="CHEBI:64076"/>
    </ligand>
</feature>
<evidence type="ECO:0000256" key="18">
    <source>
        <dbReference type="HAMAP-Rule" id="MF_01966"/>
    </source>
</evidence>
<dbReference type="SUPFAM" id="SSF64153">
    <property type="entry name" value="YjeF N-terminal domain-like"/>
    <property type="match status" value="1"/>
</dbReference>
<dbReference type="AlphaFoldDB" id="A0A830GB65"/>
<evidence type="ECO:0000256" key="17">
    <source>
        <dbReference type="HAMAP-Rule" id="MF_01965"/>
    </source>
</evidence>
<dbReference type="CDD" id="cd01171">
    <property type="entry name" value="YXKO-related"/>
    <property type="match status" value="1"/>
</dbReference>
<dbReference type="PIRSF" id="PIRSF017184">
    <property type="entry name" value="Nnr"/>
    <property type="match status" value="1"/>
</dbReference>
<dbReference type="EC" id="4.2.1.136" evidence="19"/>
<accession>A0A830GB65</accession>
<sequence length="506" mass="51843">MRADAGTRRSVPPAVAFTFRVGSREPRGVTITAARMAAVDRNAAALDVSTKQLMESSGHALARAVRDVAAPGDSVTVLAGRGNNGGDAFVAARFLDGDVDVSVRLLGRPETITTEIARENWAALQSAEIDAERVLDSKSLALGDPDVVLDGVLGTGVTGAPREPERSAIVAANEADATVVSVDVPSGMDADTGEVADVAVEADRVVTFHDLKPGLDGRDDVTVADIGIPEAAETFVGPGDLLSLERDPQAHKGDFGRVMVIGGGPYTGAPALCAQAALRAGADLAYVACPDAIADTVQGYAEDLIVESYEGERLRPRDVDVLLAAAADRDVVVIGPGLGGADDTLDAVRDFLAGYEGTAVVDADALQVVPDVDTDATLVCTPHQGELATMGGPRVDDWEERAALVAEFAAELDVTLLVKGAYDVISDGDVTRANRTGNPGMTVGGTGDVLAGITGAMASTRAPVQAAAIAAYANGSAGDAVVDERGYGLLASDLLGEIPPALWGER</sequence>
<dbReference type="InterPro" id="IPR030677">
    <property type="entry name" value="Nnr"/>
</dbReference>
<keyword evidence="23" id="KW-1185">Reference proteome</keyword>
<feature type="binding site" evidence="18">
    <location>
        <position position="150"/>
    </location>
    <ligand>
        <name>K(+)</name>
        <dbReference type="ChEBI" id="CHEBI:29103"/>
    </ligand>
</feature>
<proteinExistence type="inferred from homology"/>
<dbReference type="GO" id="GO:0046496">
    <property type="term" value="P:nicotinamide nucleotide metabolic process"/>
    <property type="evidence" value="ECO:0007669"/>
    <property type="project" value="UniProtKB-UniRule"/>
</dbReference>
<dbReference type="GO" id="GO:0046872">
    <property type="term" value="F:metal ion binding"/>
    <property type="evidence" value="ECO:0007669"/>
    <property type="project" value="UniProtKB-UniRule"/>
</dbReference>
<dbReference type="EC" id="5.1.99.6" evidence="19"/>
<dbReference type="GO" id="GO:0110051">
    <property type="term" value="P:metabolite repair"/>
    <property type="evidence" value="ECO:0007669"/>
    <property type="project" value="TreeGrafter"/>
</dbReference>
<dbReference type="NCBIfam" id="TIGR00197">
    <property type="entry name" value="yjeF_nterm"/>
    <property type="match status" value="1"/>
</dbReference>
<comment type="subunit">
    <text evidence="17">Homotetramer.</text>
</comment>
<keyword evidence="9 18" id="KW-0630">Potassium</keyword>
<comment type="cofactor">
    <cofactor evidence="17">
        <name>Mg(2+)</name>
        <dbReference type="ChEBI" id="CHEBI:18420"/>
    </cofactor>
</comment>
<dbReference type="PANTHER" id="PTHR12592">
    <property type="entry name" value="ATP-DEPENDENT (S)-NAD(P)H-HYDRATE DEHYDRATASE FAMILY MEMBER"/>
    <property type="match status" value="1"/>
</dbReference>
<protein>
    <recommendedName>
        <fullName evidence="19">Bifunctional NAD(P)H-hydrate repair enzyme</fullName>
    </recommendedName>
    <alternativeName>
        <fullName evidence="19">Nicotinamide nucleotide repair protein</fullName>
    </alternativeName>
    <domain>
        <recommendedName>
            <fullName evidence="19">ADP-dependent (S)-NAD(P)H-hydrate dehydratase</fullName>
            <ecNumber evidence="19">4.2.1.136</ecNumber>
        </recommendedName>
        <alternativeName>
            <fullName evidence="19">ADP-dependent NAD(P)HX dehydratase</fullName>
        </alternativeName>
    </domain>
    <domain>
        <recommendedName>
            <fullName evidence="19">NAD(P)H-hydrate epimerase</fullName>
            <ecNumber evidence="19">5.1.99.6</ecNumber>
        </recommendedName>
    </domain>
</protein>
<evidence type="ECO:0000256" key="5">
    <source>
        <dbReference type="ARBA" id="ARBA00022723"/>
    </source>
</evidence>
<dbReference type="EMBL" id="BMOQ01000004">
    <property type="protein sequence ID" value="GGN16002.1"/>
    <property type="molecule type" value="Genomic_DNA"/>
</dbReference>
<evidence type="ECO:0000256" key="3">
    <source>
        <dbReference type="ARBA" id="ARBA00006001"/>
    </source>
</evidence>
<keyword evidence="11 18" id="KW-0413">Isomerase</keyword>
<reference evidence="22 23" key="1">
    <citation type="journal article" date="2019" name="Int. J. Syst. Evol. Microbiol.">
        <title>The Global Catalogue of Microorganisms (GCM) 10K type strain sequencing project: providing services to taxonomists for standard genome sequencing and annotation.</title>
        <authorList>
            <consortium name="The Broad Institute Genomics Platform"/>
            <consortium name="The Broad Institute Genome Sequencing Center for Infectious Disease"/>
            <person name="Wu L."/>
            <person name="Ma J."/>
        </authorList>
    </citation>
    <scope>NUCLEOTIDE SEQUENCE [LARGE SCALE GENOMIC DNA]</scope>
    <source>
        <strain evidence="22 23">JCM 16331</strain>
    </source>
</reference>
<feature type="binding site" evidence="18">
    <location>
        <begin position="83"/>
        <end position="87"/>
    </location>
    <ligand>
        <name>(6S)-NADPHX</name>
        <dbReference type="ChEBI" id="CHEBI:64076"/>
    </ligand>
</feature>
<comment type="similarity">
    <text evidence="4 19">In the C-terminal section; belongs to the NnrD/CARKD family.</text>
</comment>
<dbReference type="HAMAP" id="MF_01965">
    <property type="entry name" value="NADHX_dehydratase"/>
    <property type="match status" value="1"/>
</dbReference>
<feature type="binding site" evidence="18">
    <location>
        <position position="84"/>
    </location>
    <ligand>
        <name>K(+)</name>
        <dbReference type="ChEBI" id="CHEBI:29103"/>
    </ligand>
</feature>
<evidence type="ECO:0000256" key="15">
    <source>
        <dbReference type="ARBA" id="ARBA00048238"/>
    </source>
</evidence>